<reference evidence="2 3" key="1">
    <citation type="submission" date="2020-08" db="EMBL/GenBank/DDBJ databases">
        <title>Plant Genome Project.</title>
        <authorList>
            <person name="Zhang R.-G."/>
        </authorList>
    </citation>
    <scope>NUCLEOTIDE SEQUENCE [LARGE SCALE GENOMIC DNA]</scope>
    <source>
        <tissue evidence="2">Rhizome</tissue>
    </source>
</reference>
<protein>
    <submittedName>
        <fullName evidence="2">Uncharacterized protein</fullName>
    </submittedName>
</protein>
<gene>
    <name evidence="2" type="ORF">ZIOFF_019403</name>
</gene>
<proteinExistence type="predicted"/>
<dbReference type="AlphaFoldDB" id="A0A8J5HE70"/>
<sequence>MVPDLFQDESSVLSSHFTFSNPKPRRGGDGGDGRDGSDYMAWAERIKANRGGYFDRSHGRSVGAWTRRSTATPLMSSSSPRYVRHGWLSADQAEDDDGYGTSSPTLWKNSGNSPTWHGRRAGPTARAQEIARYRQEMLELVRGLPESEYELSLRDMVEDRGLLVEGKESKDEGEEKSKMQGKQSTAATGGLLLGMRFPFSVGDRRKRLNKSGERATATVSSRGTQLETWIEGAPCLTVGCHDYGCLSLLRHLYSARDARRHPLRASPRSHLSEGSYAAPVSLASPFKALLPQAKGLLLCHDDEPRGALLLRGILRR</sequence>
<evidence type="ECO:0000256" key="1">
    <source>
        <dbReference type="SAM" id="MobiDB-lite"/>
    </source>
</evidence>
<feature type="region of interest" description="Disordered" evidence="1">
    <location>
        <begin position="165"/>
        <end position="185"/>
    </location>
</feature>
<feature type="region of interest" description="Disordered" evidence="1">
    <location>
        <begin position="1"/>
        <end position="38"/>
    </location>
</feature>
<feature type="compositionally biased region" description="Polar residues" evidence="1">
    <location>
        <begin position="8"/>
        <end position="21"/>
    </location>
</feature>
<accession>A0A8J5HE70</accession>
<evidence type="ECO:0000313" key="3">
    <source>
        <dbReference type="Proteomes" id="UP000734854"/>
    </source>
</evidence>
<dbReference type="EMBL" id="JACMSC010000005">
    <property type="protein sequence ID" value="KAG6522265.1"/>
    <property type="molecule type" value="Genomic_DNA"/>
</dbReference>
<feature type="compositionally biased region" description="Polar residues" evidence="1">
    <location>
        <begin position="100"/>
        <end position="115"/>
    </location>
</feature>
<comment type="caution">
    <text evidence="2">The sequence shown here is derived from an EMBL/GenBank/DDBJ whole genome shotgun (WGS) entry which is preliminary data.</text>
</comment>
<organism evidence="2 3">
    <name type="scientific">Zingiber officinale</name>
    <name type="common">Ginger</name>
    <name type="synonym">Amomum zingiber</name>
    <dbReference type="NCBI Taxonomy" id="94328"/>
    <lineage>
        <taxon>Eukaryota</taxon>
        <taxon>Viridiplantae</taxon>
        <taxon>Streptophyta</taxon>
        <taxon>Embryophyta</taxon>
        <taxon>Tracheophyta</taxon>
        <taxon>Spermatophyta</taxon>
        <taxon>Magnoliopsida</taxon>
        <taxon>Liliopsida</taxon>
        <taxon>Zingiberales</taxon>
        <taxon>Zingiberaceae</taxon>
        <taxon>Zingiber</taxon>
    </lineage>
</organism>
<feature type="compositionally biased region" description="Basic and acidic residues" evidence="1">
    <location>
        <begin position="26"/>
        <end position="37"/>
    </location>
</feature>
<evidence type="ECO:0000313" key="2">
    <source>
        <dbReference type="EMBL" id="KAG6522265.1"/>
    </source>
</evidence>
<feature type="compositionally biased region" description="Basic and acidic residues" evidence="1">
    <location>
        <begin position="165"/>
        <end position="178"/>
    </location>
</feature>
<dbReference type="PANTHER" id="PTHR34193:SF18">
    <property type="entry name" value="OS11G0199801 PROTEIN"/>
    <property type="match status" value="1"/>
</dbReference>
<feature type="region of interest" description="Disordered" evidence="1">
    <location>
        <begin position="92"/>
        <end position="123"/>
    </location>
</feature>
<keyword evidence="3" id="KW-1185">Reference proteome</keyword>
<name>A0A8J5HE70_ZINOF</name>
<dbReference type="Proteomes" id="UP000734854">
    <property type="component" value="Unassembled WGS sequence"/>
</dbReference>
<dbReference type="PANTHER" id="PTHR34193">
    <property type="entry name" value="OS11G0199801 PROTEIN"/>
    <property type="match status" value="1"/>
</dbReference>